<name>A0A5J6F5B8_9ACTN</name>
<reference evidence="1 2" key="1">
    <citation type="submission" date="2017-09" db="EMBL/GenBank/DDBJ databases">
        <authorList>
            <person name="Lee N."/>
            <person name="Cho B.-K."/>
        </authorList>
    </citation>
    <scope>NUCLEOTIDE SEQUENCE [LARGE SCALE GENOMIC DNA]</scope>
    <source>
        <strain evidence="1 2">ATCC 12769</strain>
    </source>
</reference>
<organism evidence="1 2">
    <name type="scientific">Streptomyces nitrosporeus</name>
    <dbReference type="NCBI Taxonomy" id="28894"/>
    <lineage>
        <taxon>Bacteria</taxon>
        <taxon>Bacillati</taxon>
        <taxon>Actinomycetota</taxon>
        <taxon>Actinomycetes</taxon>
        <taxon>Kitasatosporales</taxon>
        <taxon>Streptomycetaceae</taxon>
        <taxon>Streptomyces</taxon>
    </lineage>
</organism>
<dbReference type="AlphaFoldDB" id="A0A5J6F5B8"/>
<dbReference type="Proteomes" id="UP000326178">
    <property type="component" value="Chromosome"/>
</dbReference>
<dbReference type="EMBL" id="CP023702">
    <property type="protein sequence ID" value="QEU71499.1"/>
    <property type="molecule type" value="Genomic_DNA"/>
</dbReference>
<dbReference type="PANTHER" id="PTHR40053:SF1">
    <property type="entry name" value="SPORULATION-CONTROL PROTEIN SPO0M"/>
    <property type="match status" value="1"/>
</dbReference>
<dbReference type="PANTHER" id="PTHR40053">
    <property type="entry name" value="SPORULATION-CONTROL PROTEIN SPO0M"/>
    <property type="match status" value="1"/>
</dbReference>
<dbReference type="InterPro" id="IPR009776">
    <property type="entry name" value="Spore_0_M"/>
</dbReference>
<evidence type="ECO:0008006" key="3">
    <source>
        <dbReference type="Google" id="ProtNLM"/>
    </source>
</evidence>
<dbReference type="KEGG" id="snk:CP967_05565"/>
<keyword evidence="2" id="KW-1185">Reference proteome</keyword>
<sequence length="242" mass="26591">MAFRRFLSSLGVGAPEVETVLDRHQVRPGERVTATVTVRGGDADVEIEHLTVRLAVRFESHGENEVRYMHPMAERTPARDFTLGAGEVRTEQVHFDLPLGMPLTHTDGRPLPAAYSAVVTELAVDRAVDRGDEDVLEVHALPAQAAVLGALDGLGCRIHQTEVKHGRANARQEVDWWQELEMRFPAAYGVGNVELTLVTLESELDVCPGSYAAPLALTYAETEDRAELAGRIDAYLRKTFPA</sequence>
<dbReference type="RefSeq" id="WP_150486866.1">
    <property type="nucleotide sequence ID" value="NZ_BMUV01000014.1"/>
</dbReference>
<accession>A0A5J6F5B8</accession>
<dbReference type="OrthoDB" id="3431481at2"/>
<evidence type="ECO:0000313" key="1">
    <source>
        <dbReference type="EMBL" id="QEU71499.1"/>
    </source>
</evidence>
<proteinExistence type="predicted"/>
<evidence type="ECO:0000313" key="2">
    <source>
        <dbReference type="Proteomes" id="UP000326178"/>
    </source>
</evidence>
<dbReference type="Pfam" id="PF07070">
    <property type="entry name" value="Spo0M"/>
    <property type="match status" value="1"/>
</dbReference>
<gene>
    <name evidence="1" type="ORF">CP967_05565</name>
</gene>
<protein>
    <recommendedName>
        <fullName evidence="3">Sporulation protein</fullName>
    </recommendedName>
</protein>